<dbReference type="Proteomes" id="UP001293254">
    <property type="component" value="Unassembled WGS sequence"/>
</dbReference>
<dbReference type="EMBL" id="JACGWO010000005">
    <property type="protein sequence ID" value="KAK4427902.1"/>
    <property type="molecule type" value="Genomic_DNA"/>
</dbReference>
<organism evidence="1 2">
    <name type="scientific">Sesamum alatum</name>
    <dbReference type="NCBI Taxonomy" id="300844"/>
    <lineage>
        <taxon>Eukaryota</taxon>
        <taxon>Viridiplantae</taxon>
        <taxon>Streptophyta</taxon>
        <taxon>Embryophyta</taxon>
        <taxon>Tracheophyta</taxon>
        <taxon>Spermatophyta</taxon>
        <taxon>Magnoliopsida</taxon>
        <taxon>eudicotyledons</taxon>
        <taxon>Gunneridae</taxon>
        <taxon>Pentapetalae</taxon>
        <taxon>asterids</taxon>
        <taxon>lamiids</taxon>
        <taxon>Lamiales</taxon>
        <taxon>Pedaliaceae</taxon>
        <taxon>Sesamum</taxon>
    </lineage>
</organism>
<dbReference type="Gene3D" id="1.25.40.10">
    <property type="entry name" value="Tetratricopeptide repeat domain"/>
    <property type="match status" value="1"/>
</dbReference>
<accession>A0AAE1YD99</accession>
<keyword evidence="2" id="KW-1185">Reference proteome</keyword>
<sequence>MRADVGSANGSPNFHTDPFIYASLIKACNKAQAFLEGKSIHGHVIRLGLDYNVNVLNSLVSFYMGSVNLMSYAAVLFDSVLEKSVGNVRLNLPSQGCGERRYCCYKI</sequence>
<reference evidence="1" key="1">
    <citation type="submission" date="2020-06" db="EMBL/GenBank/DDBJ databases">
        <authorList>
            <person name="Li T."/>
            <person name="Hu X."/>
            <person name="Zhang T."/>
            <person name="Song X."/>
            <person name="Zhang H."/>
            <person name="Dai N."/>
            <person name="Sheng W."/>
            <person name="Hou X."/>
            <person name="Wei L."/>
        </authorList>
    </citation>
    <scope>NUCLEOTIDE SEQUENCE</scope>
    <source>
        <strain evidence="1">3651</strain>
        <tissue evidence="1">Leaf</tissue>
    </source>
</reference>
<evidence type="ECO:0000313" key="1">
    <source>
        <dbReference type="EMBL" id="KAK4427902.1"/>
    </source>
</evidence>
<dbReference type="AlphaFoldDB" id="A0AAE1YD99"/>
<reference evidence="1" key="2">
    <citation type="journal article" date="2024" name="Plant">
        <title>Genomic evolution and insights into agronomic trait innovations of Sesamum species.</title>
        <authorList>
            <person name="Miao H."/>
            <person name="Wang L."/>
            <person name="Qu L."/>
            <person name="Liu H."/>
            <person name="Sun Y."/>
            <person name="Le M."/>
            <person name="Wang Q."/>
            <person name="Wei S."/>
            <person name="Zheng Y."/>
            <person name="Lin W."/>
            <person name="Duan Y."/>
            <person name="Cao H."/>
            <person name="Xiong S."/>
            <person name="Wang X."/>
            <person name="Wei L."/>
            <person name="Li C."/>
            <person name="Ma Q."/>
            <person name="Ju M."/>
            <person name="Zhao R."/>
            <person name="Li G."/>
            <person name="Mu C."/>
            <person name="Tian Q."/>
            <person name="Mei H."/>
            <person name="Zhang T."/>
            <person name="Gao T."/>
            <person name="Zhang H."/>
        </authorList>
    </citation>
    <scope>NUCLEOTIDE SEQUENCE</scope>
    <source>
        <strain evidence="1">3651</strain>
    </source>
</reference>
<dbReference type="InterPro" id="IPR011990">
    <property type="entry name" value="TPR-like_helical_dom_sf"/>
</dbReference>
<protein>
    <submittedName>
        <fullName evidence="1">Uncharacterized protein</fullName>
    </submittedName>
</protein>
<comment type="caution">
    <text evidence="1">The sequence shown here is derived from an EMBL/GenBank/DDBJ whole genome shotgun (WGS) entry which is preliminary data.</text>
</comment>
<proteinExistence type="predicted"/>
<gene>
    <name evidence="1" type="ORF">Salat_1559200</name>
</gene>
<name>A0AAE1YD99_9LAMI</name>
<evidence type="ECO:0000313" key="2">
    <source>
        <dbReference type="Proteomes" id="UP001293254"/>
    </source>
</evidence>